<accession>A0ABQ8T3F7</accession>
<evidence type="ECO:0000313" key="2">
    <source>
        <dbReference type="Proteomes" id="UP001148838"/>
    </source>
</evidence>
<dbReference type="EMBL" id="JAJSOF020000017">
    <property type="protein sequence ID" value="KAJ4440220.1"/>
    <property type="molecule type" value="Genomic_DNA"/>
</dbReference>
<keyword evidence="2" id="KW-1185">Reference proteome</keyword>
<proteinExistence type="predicted"/>
<comment type="caution">
    <text evidence="1">The sequence shown here is derived from an EMBL/GenBank/DDBJ whole genome shotgun (WGS) entry which is preliminary data.</text>
</comment>
<sequence>MGDLGEDFCHTLHIMDSRGESVVVNKKCADSSECSPQRVGCLSIDTQTVSFLKGKDTRDASELLATIGERENKDVCIVFVYVEKAFEKGDWNKLMGILKKIGVD</sequence>
<organism evidence="1 2">
    <name type="scientific">Periplaneta americana</name>
    <name type="common">American cockroach</name>
    <name type="synonym">Blatta americana</name>
    <dbReference type="NCBI Taxonomy" id="6978"/>
    <lineage>
        <taxon>Eukaryota</taxon>
        <taxon>Metazoa</taxon>
        <taxon>Ecdysozoa</taxon>
        <taxon>Arthropoda</taxon>
        <taxon>Hexapoda</taxon>
        <taxon>Insecta</taxon>
        <taxon>Pterygota</taxon>
        <taxon>Neoptera</taxon>
        <taxon>Polyneoptera</taxon>
        <taxon>Dictyoptera</taxon>
        <taxon>Blattodea</taxon>
        <taxon>Blattoidea</taxon>
        <taxon>Blattidae</taxon>
        <taxon>Blattinae</taxon>
        <taxon>Periplaneta</taxon>
    </lineage>
</organism>
<reference evidence="1 2" key="1">
    <citation type="journal article" date="2022" name="Allergy">
        <title>Genome assembly and annotation of Periplaneta americana reveal a comprehensive cockroach allergen profile.</title>
        <authorList>
            <person name="Wang L."/>
            <person name="Xiong Q."/>
            <person name="Saelim N."/>
            <person name="Wang L."/>
            <person name="Nong W."/>
            <person name="Wan A.T."/>
            <person name="Shi M."/>
            <person name="Liu X."/>
            <person name="Cao Q."/>
            <person name="Hui J.H.L."/>
            <person name="Sookrung N."/>
            <person name="Leung T.F."/>
            <person name="Tungtrongchitr A."/>
            <person name="Tsui S.K.W."/>
        </authorList>
    </citation>
    <scope>NUCLEOTIDE SEQUENCE [LARGE SCALE GENOMIC DNA]</scope>
    <source>
        <strain evidence="1">PWHHKU_190912</strain>
    </source>
</reference>
<protein>
    <submittedName>
        <fullName evidence="1">Uncharacterized protein</fullName>
    </submittedName>
</protein>
<evidence type="ECO:0000313" key="1">
    <source>
        <dbReference type="EMBL" id="KAJ4440220.1"/>
    </source>
</evidence>
<gene>
    <name evidence="1" type="ORF">ANN_08359</name>
</gene>
<dbReference type="Proteomes" id="UP001148838">
    <property type="component" value="Unassembled WGS sequence"/>
</dbReference>
<name>A0ABQ8T3F7_PERAM</name>